<feature type="binding site" evidence="6">
    <location>
        <position position="303"/>
    </location>
    <ligand>
        <name>S-adenosyl-L-methionine</name>
        <dbReference type="ChEBI" id="CHEBI:59789"/>
    </ligand>
</feature>
<dbReference type="PANTHER" id="PTHR11061">
    <property type="entry name" value="RNA M5U METHYLTRANSFERASE"/>
    <property type="match status" value="1"/>
</dbReference>
<evidence type="ECO:0000313" key="8">
    <source>
        <dbReference type="Proteomes" id="UP001523392"/>
    </source>
</evidence>
<reference evidence="7 8" key="1">
    <citation type="submission" date="2021-12" db="EMBL/GenBank/DDBJ databases">
        <title>Siccirubricoccus leaddurans sp. nov., a high concentration Zn2+ tolerance bacterium.</title>
        <authorList>
            <person name="Cao Y."/>
        </authorList>
    </citation>
    <scope>NUCLEOTIDE SEQUENCE [LARGE SCALE GENOMIC DNA]</scope>
    <source>
        <strain evidence="7 8">KC 17139</strain>
    </source>
</reference>
<keyword evidence="5" id="KW-0411">Iron-sulfur</keyword>
<comment type="caution">
    <text evidence="6">Lacks conserved residue(s) required for the propagation of feature annotation.</text>
</comment>
<dbReference type="InterPro" id="IPR030391">
    <property type="entry name" value="MeTrfase_TrmA_CS"/>
</dbReference>
<protein>
    <submittedName>
        <fullName evidence="7">Class I SAM-dependent RNA methyltransferase</fullName>
    </submittedName>
</protein>
<dbReference type="GO" id="GO:0008168">
    <property type="term" value="F:methyltransferase activity"/>
    <property type="evidence" value="ECO:0007669"/>
    <property type="project" value="UniProtKB-KW"/>
</dbReference>
<dbReference type="GO" id="GO:0032259">
    <property type="term" value="P:methylation"/>
    <property type="evidence" value="ECO:0007669"/>
    <property type="project" value="UniProtKB-KW"/>
</dbReference>
<dbReference type="PROSITE" id="PS51687">
    <property type="entry name" value="SAM_MT_RNA_M5U"/>
    <property type="match status" value="1"/>
</dbReference>
<keyword evidence="2 6" id="KW-0489">Methyltransferase</keyword>
<keyword evidence="3 6" id="KW-0808">Transferase</keyword>
<dbReference type="SUPFAM" id="SSF50249">
    <property type="entry name" value="Nucleic acid-binding proteins"/>
    <property type="match status" value="1"/>
</dbReference>
<organism evidence="7 8">
    <name type="scientific">Siccirubricoccus soli</name>
    <dbReference type="NCBI Taxonomy" id="2899147"/>
    <lineage>
        <taxon>Bacteria</taxon>
        <taxon>Pseudomonadati</taxon>
        <taxon>Pseudomonadota</taxon>
        <taxon>Alphaproteobacteria</taxon>
        <taxon>Acetobacterales</taxon>
        <taxon>Roseomonadaceae</taxon>
        <taxon>Siccirubricoccus</taxon>
    </lineage>
</organism>
<feature type="binding site" evidence="6">
    <location>
        <position position="252"/>
    </location>
    <ligand>
        <name>S-adenosyl-L-methionine</name>
        <dbReference type="ChEBI" id="CHEBI:59789"/>
    </ligand>
</feature>
<keyword evidence="1" id="KW-0004">4Fe-4S</keyword>
<gene>
    <name evidence="7" type="ORF">JYK14_05185</name>
</gene>
<keyword evidence="1" id="KW-0479">Metal-binding</keyword>
<dbReference type="InterPro" id="IPR012340">
    <property type="entry name" value="NA-bd_OB-fold"/>
</dbReference>
<evidence type="ECO:0000256" key="6">
    <source>
        <dbReference type="PROSITE-ProRule" id="PRU01024"/>
    </source>
</evidence>
<comment type="similarity">
    <text evidence="6">Belongs to the class I-like SAM-binding methyltransferase superfamily. RNA M5U methyltransferase family.</text>
</comment>
<comment type="caution">
    <text evidence="7">The sequence shown here is derived from an EMBL/GenBank/DDBJ whole genome shotgun (WGS) entry which is preliminary data.</text>
</comment>
<dbReference type="SUPFAM" id="SSF53335">
    <property type="entry name" value="S-adenosyl-L-methionine-dependent methyltransferases"/>
    <property type="match status" value="1"/>
</dbReference>
<dbReference type="Gene3D" id="2.40.50.1070">
    <property type="match status" value="1"/>
</dbReference>
<evidence type="ECO:0000256" key="4">
    <source>
        <dbReference type="ARBA" id="ARBA00022691"/>
    </source>
</evidence>
<evidence type="ECO:0000256" key="3">
    <source>
        <dbReference type="ARBA" id="ARBA00022679"/>
    </source>
</evidence>
<dbReference type="Proteomes" id="UP001523392">
    <property type="component" value="Unassembled WGS sequence"/>
</dbReference>
<evidence type="ECO:0000256" key="5">
    <source>
        <dbReference type="ARBA" id="ARBA00023014"/>
    </source>
</evidence>
<keyword evidence="4 6" id="KW-0949">S-adenosyl-L-methionine</keyword>
<proteinExistence type="inferred from homology"/>
<evidence type="ECO:0000256" key="2">
    <source>
        <dbReference type="ARBA" id="ARBA00022603"/>
    </source>
</evidence>
<dbReference type="Gene3D" id="3.40.50.150">
    <property type="entry name" value="Vaccinia Virus protein VP39"/>
    <property type="match status" value="1"/>
</dbReference>
<evidence type="ECO:0000256" key="1">
    <source>
        <dbReference type="ARBA" id="ARBA00022485"/>
    </source>
</evidence>
<dbReference type="InterPro" id="IPR029063">
    <property type="entry name" value="SAM-dependent_MTases_sf"/>
</dbReference>
<dbReference type="PROSITE" id="PS01231">
    <property type="entry name" value="TRMA_2"/>
    <property type="match status" value="1"/>
</dbReference>
<name>A0ABT1D0Z4_9PROT</name>
<dbReference type="RefSeq" id="WP_252952170.1">
    <property type="nucleotide sequence ID" value="NZ_JAFIRR010000029.1"/>
</dbReference>
<dbReference type="Gene3D" id="2.40.50.140">
    <property type="entry name" value="Nucleic acid-binding proteins"/>
    <property type="match status" value="1"/>
</dbReference>
<dbReference type="Pfam" id="PF05958">
    <property type="entry name" value="tRNA_U5-meth_tr"/>
    <property type="match status" value="1"/>
</dbReference>
<keyword evidence="8" id="KW-1185">Reference proteome</keyword>
<evidence type="ECO:0000313" key="7">
    <source>
        <dbReference type="EMBL" id="MCO6415571.1"/>
    </source>
</evidence>
<dbReference type="InterPro" id="IPR010280">
    <property type="entry name" value="U5_MeTrfase_fam"/>
</dbReference>
<keyword evidence="1" id="KW-0408">Iron</keyword>
<dbReference type="EMBL" id="JAFIRR010000029">
    <property type="protein sequence ID" value="MCO6415571.1"/>
    <property type="molecule type" value="Genomic_DNA"/>
</dbReference>
<sequence length="420" mass="43165">MKSEVLDIVALGAAGDGIARRAGGSIFVPGALPGESVRAEIAGNRARPEAWLRESPDRVTPPCRHFGACGGCVLQHWAAAPYAAWKREKLVAALTAAGFPEAPVAPLVSVPPASRRRADLALRRTPAGIALGLHAIGQAAVVNLAECHVLDPRLVALFAPLRALLRRLPALKREGSAVLNLLDTGPDLLLRTDGPLDAAGRALLAGFAREHGLPRIAWAQGNGPAENAAQLGPVALRFGTASVAPPPGAFLQASPGGEAAIIAAVLAGLPAKLPAKARIVELHAGLGTLSFALATRARVEAYEGAAEAVAALAAAAGSAGARIRAARRDLDRQPLAPAELQNLASLVLDPPYAGAAAQMPLLARARVPRIIYVSCNPGALARDAKPLALAGYRVLAATPIDQFPWSAHLEAVVVFSPATT</sequence>
<feature type="binding site" evidence="6">
    <location>
        <position position="349"/>
    </location>
    <ligand>
        <name>S-adenosyl-L-methionine</name>
        <dbReference type="ChEBI" id="CHEBI:59789"/>
    </ligand>
</feature>
<feature type="active site" description="Nucleophile" evidence="6">
    <location>
        <position position="375"/>
    </location>
</feature>
<accession>A0ABT1D0Z4</accession>
<dbReference type="PANTHER" id="PTHR11061:SF49">
    <property type="entry name" value="23S RRNA (URACIL(1939)-C(5))-METHYLTRANSFERASE RLMD"/>
    <property type="match status" value="1"/>
</dbReference>